<proteinExistence type="predicted"/>
<dbReference type="Proteomes" id="UP001327027">
    <property type="component" value="Unassembled WGS sequence"/>
</dbReference>
<dbReference type="PANTHER" id="PTHR37833:SF1">
    <property type="entry name" value="SIGNAL PEPTIDE PROTEIN"/>
    <property type="match status" value="1"/>
</dbReference>
<dbReference type="RefSeq" id="WP_324179531.1">
    <property type="nucleotide sequence ID" value="NZ_BAABAW010000007.1"/>
</dbReference>
<keyword evidence="2" id="KW-1185">Reference proteome</keyword>
<dbReference type="InterPro" id="IPR013783">
    <property type="entry name" value="Ig-like_fold"/>
</dbReference>
<evidence type="ECO:0000313" key="1">
    <source>
        <dbReference type="EMBL" id="MEB3345506.1"/>
    </source>
</evidence>
<gene>
    <name evidence="1" type="ORF">U6A24_08555</name>
</gene>
<evidence type="ECO:0000313" key="2">
    <source>
        <dbReference type="Proteomes" id="UP001327027"/>
    </source>
</evidence>
<accession>A0ABU5ZTV3</accession>
<dbReference type="PROSITE" id="PS51257">
    <property type="entry name" value="PROKAR_LIPOPROTEIN"/>
    <property type="match status" value="1"/>
</dbReference>
<protein>
    <submittedName>
        <fullName evidence="1">DUF1573 domain-containing protein</fullName>
    </submittedName>
</protein>
<dbReference type="PANTHER" id="PTHR37833">
    <property type="entry name" value="LIPOPROTEIN-RELATED"/>
    <property type="match status" value="1"/>
</dbReference>
<dbReference type="Gene3D" id="2.60.40.10">
    <property type="entry name" value="Immunoglobulins"/>
    <property type="match status" value="1"/>
</dbReference>
<name>A0ABU5ZTV3_9FLAO</name>
<dbReference type="EMBL" id="JAYKLX010000003">
    <property type="protein sequence ID" value="MEB3345506.1"/>
    <property type="molecule type" value="Genomic_DNA"/>
</dbReference>
<reference evidence="1 2" key="1">
    <citation type="journal article" date="2013" name="Int. J. Syst. Evol. Microbiol.">
        <title>Aquimarina gracilis sp. nov., isolated from the gut microflora of a mussel, Mytilus coruscus, and emended description of Aquimarina spongiae.</title>
        <authorList>
            <person name="Park S.C."/>
            <person name="Choe H.N."/>
            <person name="Baik K.S."/>
            <person name="Seong C.N."/>
        </authorList>
    </citation>
    <scope>NUCLEOTIDE SEQUENCE [LARGE SCALE GENOMIC DNA]</scope>
    <source>
        <strain evidence="1 2">PSC32</strain>
    </source>
</reference>
<comment type="caution">
    <text evidence="1">The sequence shown here is derived from an EMBL/GenBank/DDBJ whole genome shotgun (WGS) entry which is preliminary data.</text>
</comment>
<dbReference type="Pfam" id="PF07610">
    <property type="entry name" value="DUF1573"/>
    <property type="match status" value="1"/>
</dbReference>
<organism evidence="1 2">
    <name type="scientific">Aquimarina gracilis</name>
    <dbReference type="NCBI Taxonomy" id="874422"/>
    <lineage>
        <taxon>Bacteria</taxon>
        <taxon>Pseudomonadati</taxon>
        <taxon>Bacteroidota</taxon>
        <taxon>Flavobacteriia</taxon>
        <taxon>Flavobacteriales</taxon>
        <taxon>Flavobacteriaceae</taxon>
        <taxon>Aquimarina</taxon>
    </lineage>
</organism>
<dbReference type="InterPro" id="IPR011467">
    <property type="entry name" value="DUF1573"/>
</dbReference>
<sequence length="154" mass="16693">MKKEILMILSTVLFMTTLSCTQKAVEKVKPENVAIAAKHDTKATKLPIMSFSETTYNFGTINEGDVVEHEFLFKNTGEAPLVIISAKGSCGCTVPKWSTEPIQPGESGSLLVRFNSSGKPNMQTKQITITTNTEKGKEILKVKANVTPKSSIGS</sequence>